<keyword evidence="5" id="KW-0687">Ribonucleoprotein</keyword>
<dbReference type="Proteomes" id="UP000237144">
    <property type="component" value="Unassembled WGS sequence"/>
</dbReference>
<dbReference type="InterPro" id="IPR018079">
    <property type="entry name" value="Ribosomal_uS4_CS"/>
</dbReference>
<dbReference type="CDD" id="cd00165">
    <property type="entry name" value="S4"/>
    <property type="match status" value="1"/>
</dbReference>
<dbReference type="SUPFAM" id="SSF55174">
    <property type="entry name" value="Alpha-L RNA-binding motif"/>
    <property type="match status" value="1"/>
</dbReference>
<dbReference type="InterPro" id="IPR002942">
    <property type="entry name" value="S4_RNA-bd"/>
</dbReference>
<feature type="domain" description="RNA-binding S4" evidence="8">
    <location>
        <begin position="133"/>
        <end position="195"/>
    </location>
</feature>
<dbReference type="PROSITE" id="PS50889">
    <property type="entry name" value="S4"/>
    <property type="match status" value="1"/>
</dbReference>
<gene>
    <name evidence="9" type="ORF">BMF94_1818</name>
</gene>
<organism evidence="9 10">
    <name type="scientific">Rhodotorula taiwanensis</name>
    <dbReference type="NCBI Taxonomy" id="741276"/>
    <lineage>
        <taxon>Eukaryota</taxon>
        <taxon>Fungi</taxon>
        <taxon>Dikarya</taxon>
        <taxon>Basidiomycota</taxon>
        <taxon>Pucciniomycotina</taxon>
        <taxon>Microbotryomycetes</taxon>
        <taxon>Sporidiobolales</taxon>
        <taxon>Sporidiobolaceae</taxon>
        <taxon>Rhodotorula</taxon>
    </lineage>
</organism>
<keyword evidence="2 6" id="KW-0699">rRNA-binding</keyword>
<dbReference type="EMBL" id="PJQD01000019">
    <property type="protein sequence ID" value="POY75186.1"/>
    <property type="molecule type" value="Genomic_DNA"/>
</dbReference>
<reference evidence="9 10" key="1">
    <citation type="journal article" date="2018" name="Front. Microbiol.">
        <title>Prospects for Fungal Bioremediation of Acidic Radioactive Waste Sites: Characterization and Genome Sequence of Rhodotorula taiwanensis MD1149.</title>
        <authorList>
            <person name="Tkavc R."/>
            <person name="Matrosova V.Y."/>
            <person name="Grichenko O.E."/>
            <person name="Gostincar C."/>
            <person name="Volpe R.P."/>
            <person name="Klimenkova P."/>
            <person name="Gaidamakova E.K."/>
            <person name="Zhou C.E."/>
            <person name="Stewart B.J."/>
            <person name="Lyman M.G."/>
            <person name="Malfatti S.A."/>
            <person name="Rubinfeld B."/>
            <person name="Courtot M."/>
            <person name="Singh J."/>
            <person name="Dalgard C.L."/>
            <person name="Hamilton T."/>
            <person name="Frey K.G."/>
            <person name="Gunde-Cimerman N."/>
            <person name="Dugan L."/>
            <person name="Daly M.J."/>
        </authorList>
    </citation>
    <scope>NUCLEOTIDE SEQUENCE [LARGE SCALE GENOMIC DNA]</scope>
    <source>
        <strain evidence="9 10">MD1149</strain>
    </source>
</reference>
<dbReference type="PANTHER" id="PTHR11831">
    <property type="entry name" value="30S 40S RIBOSOMAL PROTEIN"/>
    <property type="match status" value="1"/>
</dbReference>
<dbReference type="Pfam" id="PF01479">
    <property type="entry name" value="S4"/>
    <property type="match status" value="1"/>
</dbReference>
<evidence type="ECO:0000256" key="3">
    <source>
        <dbReference type="ARBA" id="ARBA00022884"/>
    </source>
</evidence>
<dbReference type="InterPro" id="IPR036986">
    <property type="entry name" value="S4_RNA-bd_sf"/>
</dbReference>
<dbReference type="Gene3D" id="1.10.1050.10">
    <property type="entry name" value="Ribosomal Protein S4 Delta 41, Chain A, domain 1"/>
    <property type="match status" value="1"/>
</dbReference>
<evidence type="ECO:0000313" key="9">
    <source>
        <dbReference type="EMBL" id="POY75186.1"/>
    </source>
</evidence>
<dbReference type="SMART" id="SM00363">
    <property type="entry name" value="S4"/>
    <property type="match status" value="1"/>
</dbReference>
<keyword evidence="10" id="KW-1185">Reference proteome</keyword>
<comment type="caution">
    <text evidence="9">The sequence shown here is derived from an EMBL/GenBank/DDBJ whole genome shotgun (WGS) entry which is preliminary data.</text>
</comment>
<evidence type="ECO:0000256" key="5">
    <source>
        <dbReference type="ARBA" id="ARBA00023274"/>
    </source>
</evidence>
<dbReference type="GO" id="GO:0042274">
    <property type="term" value="P:ribosomal small subunit biogenesis"/>
    <property type="evidence" value="ECO:0007669"/>
    <property type="project" value="TreeGrafter"/>
</dbReference>
<dbReference type="OrthoDB" id="3356781at2759"/>
<dbReference type="GO" id="GO:0003735">
    <property type="term" value="F:structural constituent of ribosome"/>
    <property type="evidence" value="ECO:0007669"/>
    <property type="project" value="TreeGrafter"/>
</dbReference>
<evidence type="ECO:0000256" key="6">
    <source>
        <dbReference type="PROSITE-ProRule" id="PRU00182"/>
    </source>
</evidence>
<keyword evidence="3 6" id="KW-0694">RNA-binding</keyword>
<comment type="similarity">
    <text evidence="1">Belongs to the universal ribosomal protein uS4 family.</text>
</comment>
<dbReference type="PROSITE" id="PS00632">
    <property type="entry name" value="RIBOSOMAL_S4"/>
    <property type="match status" value="1"/>
</dbReference>
<sequence>MGHVPANPTSILKCLPRMYEGSQTLAEAAAVEHTPHATRTQNFRSWSPANLYNLYQRTYGPPSNETRFTKSSFTLFQQKWKAKQLVRAYHGDILIETKFKRHYLPDELPPIVGTQPGDLPVPLASLMFAQVEKRIDTVVFRACFADSIYKARQMVLHGKVSLNGRTMTDPNRKLQPGDLVSVEPSAVVTLQRPQPASGDASATADTSAGATSADAEADSSASTSGASEPAAAAASSPSASSPSARPLPFHLPDFAAPFLFIPPYLEPSFQTCSVVYLRDPTARPGVSEVPSPYEADGEVMRLAWEYYLGMGRKGDVKKSKKVRGQRLGA</sequence>
<dbReference type="Gene3D" id="3.10.290.10">
    <property type="entry name" value="RNA-binding S4 domain"/>
    <property type="match status" value="1"/>
</dbReference>
<keyword evidence="4" id="KW-0689">Ribosomal protein</keyword>
<evidence type="ECO:0000256" key="2">
    <source>
        <dbReference type="ARBA" id="ARBA00022730"/>
    </source>
</evidence>
<name>A0A2S5BEH9_9BASI</name>
<dbReference type="InterPro" id="IPR022801">
    <property type="entry name" value="Ribosomal_uS4"/>
</dbReference>
<feature type="region of interest" description="Disordered" evidence="7">
    <location>
        <begin position="191"/>
        <end position="244"/>
    </location>
</feature>
<evidence type="ECO:0000256" key="1">
    <source>
        <dbReference type="ARBA" id="ARBA00007465"/>
    </source>
</evidence>
<dbReference type="GO" id="GO:0005763">
    <property type="term" value="C:mitochondrial small ribosomal subunit"/>
    <property type="evidence" value="ECO:0007669"/>
    <property type="project" value="TreeGrafter"/>
</dbReference>
<feature type="compositionally biased region" description="Low complexity" evidence="7">
    <location>
        <begin position="195"/>
        <end position="244"/>
    </location>
</feature>
<evidence type="ECO:0000256" key="7">
    <source>
        <dbReference type="SAM" id="MobiDB-lite"/>
    </source>
</evidence>
<dbReference type="AlphaFoldDB" id="A0A2S5BEH9"/>
<evidence type="ECO:0000259" key="8">
    <source>
        <dbReference type="SMART" id="SM00363"/>
    </source>
</evidence>
<accession>A0A2S5BEH9</accession>
<evidence type="ECO:0000313" key="10">
    <source>
        <dbReference type="Proteomes" id="UP000237144"/>
    </source>
</evidence>
<protein>
    <recommendedName>
        <fullName evidence="8">RNA-binding S4 domain-containing protein</fullName>
    </recommendedName>
</protein>
<dbReference type="PANTHER" id="PTHR11831:SF4">
    <property type="entry name" value="SMALL RIBOSOMAL SUBUNIT PROTEIN US4M"/>
    <property type="match status" value="1"/>
</dbReference>
<dbReference type="GO" id="GO:0019843">
    <property type="term" value="F:rRNA binding"/>
    <property type="evidence" value="ECO:0007669"/>
    <property type="project" value="UniProtKB-KW"/>
</dbReference>
<proteinExistence type="inferred from homology"/>
<dbReference type="STRING" id="741276.A0A2S5BEH9"/>
<evidence type="ECO:0000256" key="4">
    <source>
        <dbReference type="ARBA" id="ARBA00022980"/>
    </source>
</evidence>